<feature type="non-terminal residue" evidence="2">
    <location>
        <position position="62"/>
    </location>
</feature>
<reference evidence="3" key="1">
    <citation type="submission" date="2017-09" db="EMBL/GenBank/DDBJ databases">
        <title>Depth-based differentiation of microbial function through sediment-hosted aquifers and enrichment of novel symbionts in the deep terrestrial subsurface.</title>
        <authorList>
            <person name="Probst A.J."/>
            <person name="Ladd B."/>
            <person name="Jarett J.K."/>
            <person name="Geller-Mcgrath D.E."/>
            <person name="Sieber C.M.K."/>
            <person name="Emerson J.B."/>
            <person name="Anantharaman K."/>
            <person name="Thomas B.C."/>
            <person name="Malmstrom R."/>
            <person name="Stieglmeier M."/>
            <person name="Klingl A."/>
            <person name="Woyke T."/>
            <person name="Ryan C.M."/>
            <person name="Banfield J.F."/>
        </authorList>
    </citation>
    <scope>NUCLEOTIDE SEQUENCE [LARGE SCALE GENOMIC DNA]</scope>
</reference>
<evidence type="ECO:0000313" key="2">
    <source>
        <dbReference type="EMBL" id="PIR94923.1"/>
    </source>
</evidence>
<accession>A0A2H0V762</accession>
<proteinExistence type="predicted"/>
<organism evidence="2 3">
    <name type="scientific">Candidatus Falkowbacteria bacterium CG10_big_fil_rev_8_21_14_0_10_37_6</name>
    <dbReference type="NCBI Taxonomy" id="1974563"/>
    <lineage>
        <taxon>Bacteria</taxon>
        <taxon>Candidatus Falkowiibacteriota</taxon>
    </lineage>
</organism>
<gene>
    <name evidence="2" type="ORF">COT95_01500</name>
</gene>
<feature type="compositionally biased region" description="Polar residues" evidence="1">
    <location>
        <begin position="1"/>
        <end position="16"/>
    </location>
</feature>
<evidence type="ECO:0000313" key="3">
    <source>
        <dbReference type="Proteomes" id="UP000228614"/>
    </source>
</evidence>
<protein>
    <submittedName>
        <fullName evidence="2">Uncharacterized protein</fullName>
    </submittedName>
</protein>
<name>A0A2H0V762_9BACT</name>
<dbReference type="AlphaFoldDB" id="A0A2H0V762"/>
<dbReference type="Proteomes" id="UP000228614">
    <property type="component" value="Unassembled WGS sequence"/>
</dbReference>
<comment type="caution">
    <text evidence="2">The sequence shown here is derived from an EMBL/GenBank/DDBJ whole genome shotgun (WGS) entry which is preliminary data.</text>
</comment>
<feature type="region of interest" description="Disordered" evidence="1">
    <location>
        <begin position="1"/>
        <end position="25"/>
    </location>
</feature>
<dbReference type="EMBL" id="PFAN01000078">
    <property type="protein sequence ID" value="PIR94923.1"/>
    <property type="molecule type" value="Genomic_DNA"/>
</dbReference>
<sequence length="62" mass="6728">MPVNKKSTAKAQVSRKQSQKSKYETQQAAISEIEAIFNMDEMIDAKATDSLPSLAAGNGKLK</sequence>
<evidence type="ECO:0000256" key="1">
    <source>
        <dbReference type="SAM" id="MobiDB-lite"/>
    </source>
</evidence>